<organism evidence="4 5">
    <name type="scientific">Meloidogyne enterolobii</name>
    <name type="common">Root-knot nematode worm</name>
    <name type="synonym">Meloidogyne mayaguensis</name>
    <dbReference type="NCBI Taxonomy" id="390850"/>
    <lineage>
        <taxon>Eukaryota</taxon>
        <taxon>Metazoa</taxon>
        <taxon>Ecdysozoa</taxon>
        <taxon>Nematoda</taxon>
        <taxon>Chromadorea</taxon>
        <taxon>Rhabditida</taxon>
        <taxon>Tylenchina</taxon>
        <taxon>Tylenchomorpha</taxon>
        <taxon>Tylenchoidea</taxon>
        <taxon>Meloidogynidae</taxon>
        <taxon>Meloidogyninae</taxon>
        <taxon>Meloidogyne</taxon>
    </lineage>
</organism>
<dbReference type="GO" id="GO:0036503">
    <property type="term" value="P:ERAD pathway"/>
    <property type="evidence" value="ECO:0007669"/>
    <property type="project" value="TreeGrafter"/>
</dbReference>
<evidence type="ECO:0000313" key="5">
    <source>
        <dbReference type="Proteomes" id="UP000580250"/>
    </source>
</evidence>
<dbReference type="PANTHER" id="PTHR23322">
    <property type="entry name" value="FAS-ASSOCIATED PROTEIN"/>
    <property type="match status" value="1"/>
</dbReference>
<dbReference type="SUPFAM" id="SSF54236">
    <property type="entry name" value="Ubiquitin-like"/>
    <property type="match status" value="1"/>
</dbReference>
<gene>
    <name evidence="4" type="ORF">MENT_LOCUS62082</name>
</gene>
<evidence type="ECO:0000256" key="2">
    <source>
        <dbReference type="SAM" id="MobiDB-lite"/>
    </source>
</evidence>
<dbReference type="PANTHER" id="PTHR23322:SF1">
    <property type="entry name" value="FAS-ASSOCIATED FACTOR 2"/>
    <property type="match status" value="1"/>
</dbReference>
<feature type="domain" description="UBX" evidence="3">
    <location>
        <begin position="299"/>
        <end position="350"/>
    </location>
</feature>
<proteinExistence type="predicted"/>
<dbReference type="Pfam" id="PF14555">
    <property type="entry name" value="UBA_4"/>
    <property type="match status" value="1"/>
</dbReference>
<protein>
    <recommendedName>
        <fullName evidence="3">UBX domain-containing protein</fullName>
    </recommendedName>
</protein>
<feature type="compositionally biased region" description="Low complexity" evidence="2">
    <location>
        <begin position="17"/>
        <end position="33"/>
    </location>
</feature>
<dbReference type="Gene3D" id="1.10.8.10">
    <property type="entry name" value="DNA helicase RuvA subunit, C-terminal domain"/>
    <property type="match status" value="1"/>
</dbReference>
<dbReference type="AlphaFoldDB" id="A0A6V7Y8P6"/>
<dbReference type="InterPro" id="IPR029071">
    <property type="entry name" value="Ubiquitin-like_domsf"/>
</dbReference>
<dbReference type="InterPro" id="IPR001012">
    <property type="entry name" value="UBX_dom"/>
</dbReference>
<reference evidence="4 5" key="1">
    <citation type="submission" date="2020-08" db="EMBL/GenBank/DDBJ databases">
        <authorList>
            <person name="Koutsovoulos G."/>
            <person name="Danchin GJ E."/>
        </authorList>
    </citation>
    <scope>NUCLEOTIDE SEQUENCE [LARGE SCALE GENOMIC DNA]</scope>
</reference>
<evidence type="ECO:0000259" key="3">
    <source>
        <dbReference type="PROSITE" id="PS50033"/>
    </source>
</evidence>
<dbReference type="OrthoDB" id="1026733at2759"/>
<dbReference type="Proteomes" id="UP000580250">
    <property type="component" value="Unassembled WGS sequence"/>
</dbReference>
<accession>A0A6V7Y8P6</accession>
<feature type="region of interest" description="Disordered" evidence="2">
    <location>
        <begin position="1"/>
        <end position="37"/>
    </location>
</feature>
<dbReference type="GO" id="GO:0043130">
    <property type="term" value="F:ubiquitin binding"/>
    <property type="evidence" value="ECO:0007669"/>
    <property type="project" value="TreeGrafter"/>
</dbReference>
<name>A0A6V7Y8P6_MELEN</name>
<dbReference type="GO" id="GO:0005783">
    <property type="term" value="C:endoplasmic reticulum"/>
    <property type="evidence" value="ECO:0007669"/>
    <property type="project" value="TreeGrafter"/>
</dbReference>
<dbReference type="Gene3D" id="3.10.20.90">
    <property type="entry name" value="Phosphatidylinositol 3-kinase Catalytic Subunit, Chain A, domain 1"/>
    <property type="match status" value="1"/>
</dbReference>
<keyword evidence="1" id="KW-0175">Coiled coil</keyword>
<dbReference type="Pfam" id="PF00789">
    <property type="entry name" value="UBX"/>
    <property type="match status" value="1"/>
</dbReference>
<feature type="coiled-coil region" evidence="1">
    <location>
        <begin position="236"/>
        <end position="287"/>
    </location>
</feature>
<evidence type="ECO:0000256" key="1">
    <source>
        <dbReference type="SAM" id="Coils"/>
    </source>
</evidence>
<dbReference type="EMBL" id="CAJEWN010003595">
    <property type="protein sequence ID" value="CAD2208079.1"/>
    <property type="molecule type" value="Genomic_DNA"/>
</dbReference>
<comment type="caution">
    <text evidence="4">The sequence shown here is derived from an EMBL/GenBank/DDBJ whole genome shotgun (WGS) entry which is preliminary data.</text>
</comment>
<dbReference type="PROSITE" id="PS50033">
    <property type="entry name" value="UBX"/>
    <property type="match status" value="1"/>
</dbReference>
<evidence type="ECO:0000313" key="4">
    <source>
        <dbReference type="EMBL" id="CAD2208079.1"/>
    </source>
</evidence>
<sequence length="402" mass="46988">MADQIQNTSQSPGPSKNNLNDNNINNIGAQQNGESLENNNEHSNIFMFKEICGIDNETAEQLLQESGGDLEAAIHQFFFSRDHPEVMENQNNENHEELLQEELLRHRRPRLPSPLSDEFNDEMRALLNQNLSGAPRQLPVQRAPPRQLTWIEMFKALVLVPFRLFYWTFSECINFFCKFLIFLLQLQIFILSDHFLVGPPTPPAIANRERNNVQQRDFVNVVQDRILMNEQQNEYNRALAIDRQKAEERKQLEQQRLLEERRVKEAAERARARTERLCRKREEIKANENLDEAILESDPKSEIIRIRITFPNGVNAERRFRQNDSLERLFNAVFIHPECPEHFSLVINFPFSRLYCAPDWYLNEFEQKENGEVVGENGISIKTFAECGLKYSANIMVQDEDA</sequence>
<dbReference type="InterPro" id="IPR050730">
    <property type="entry name" value="UBX_domain-protein"/>
</dbReference>
<feature type="compositionally biased region" description="Polar residues" evidence="2">
    <location>
        <begin position="1"/>
        <end position="16"/>
    </location>
</feature>